<dbReference type="PANTHER" id="PTHR35525">
    <property type="entry name" value="BLL6575 PROTEIN"/>
    <property type="match status" value="1"/>
</dbReference>
<evidence type="ECO:0000313" key="3">
    <source>
        <dbReference type="EMBL" id="ACY99218.1"/>
    </source>
</evidence>
<protein>
    <recommendedName>
        <fullName evidence="2">Zinc finger CGNR domain-containing protein</fullName>
    </recommendedName>
</protein>
<reference evidence="3 4" key="1">
    <citation type="journal article" date="2011" name="Stand. Genomic Sci.">
        <title>Complete genome sequence of Thermomonospora curvata type strain (B9).</title>
        <authorList>
            <person name="Chertkov O."/>
            <person name="Sikorski J."/>
            <person name="Nolan M."/>
            <person name="Lapidus A."/>
            <person name="Lucas S."/>
            <person name="Del Rio T.G."/>
            <person name="Tice H."/>
            <person name="Cheng J.F."/>
            <person name="Goodwin L."/>
            <person name="Pitluck S."/>
            <person name="Liolios K."/>
            <person name="Ivanova N."/>
            <person name="Mavromatis K."/>
            <person name="Mikhailova N."/>
            <person name="Ovchinnikova G."/>
            <person name="Pati A."/>
            <person name="Chen A."/>
            <person name="Palaniappan K."/>
            <person name="Djao O.D."/>
            <person name="Land M."/>
            <person name="Hauser L."/>
            <person name="Chang Y.J."/>
            <person name="Jeffries C.D."/>
            <person name="Brettin T."/>
            <person name="Han C."/>
            <person name="Detter J.C."/>
            <person name="Rohde M."/>
            <person name="Goker M."/>
            <person name="Woyke T."/>
            <person name="Bristow J."/>
            <person name="Eisen J.A."/>
            <person name="Markowitz V."/>
            <person name="Hugenholtz P."/>
            <person name="Klenk H.P."/>
            <person name="Kyrpides N.C."/>
        </authorList>
    </citation>
    <scope>NUCLEOTIDE SEQUENCE [LARGE SCALE GENOMIC DNA]</scope>
    <source>
        <strain evidence="4">ATCC 19995 / DSM 43183 / JCM 3096 / KCTC 9072 / NBRC 15933 / NCIMB 10081 / Henssen B9</strain>
    </source>
</reference>
<dbReference type="EMBL" id="CP001738">
    <property type="protein sequence ID" value="ACY99218.1"/>
    <property type="molecule type" value="Genomic_DNA"/>
</dbReference>
<dbReference type="InterPro" id="IPR010852">
    <property type="entry name" value="ABATE"/>
</dbReference>
<dbReference type="InterPro" id="IPR021005">
    <property type="entry name" value="Znf_CGNR"/>
</dbReference>
<dbReference type="Pfam" id="PF07336">
    <property type="entry name" value="ABATE"/>
    <property type="match status" value="1"/>
</dbReference>
<dbReference type="KEGG" id="tcu:Tcur_3685"/>
<name>D1ACF9_THECD</name>
<sequence>MDFASYADLAIELVNSSAPAEDSLRDLDSLQRLLKIRPHLSGRVTHRDLDAMRQLRESLRAIFAAAARGDEEEAVERLNTLLIQHPIQPQLSGHDGQRWHLHLTEGGSVPDRYAAGAAMGLAVKISDHGLDRLGTCRAAGCDNVFFDTTADRSRRYCSEHCAARSDDPRPAHAPPGPDGESPR</sequence>
<gene>
    <name evidence="3" type="ordered locus">Tcur_3685</name>
</gene>
<keyword evidence="4" id="KW-1185">Reference proteome</keyword>
<dbReference type="Pfam" id="PF11706">
    <property type="entry name" value="zf-CGNR"/>
    <property type="match status" value="1"/>
</dbReference>
<dbReference type="Gene3D" id="1.10.3300.10">
    <property type="entry name" value="Jann2411-like domain"/>
    <property type="match status" value="1"/>
</dbReference>
<dbReference type="Proteomes" id="UP000001918">
    <property type="component" value="Chromosome"/>
</dbReference>
<accession>D1ACF9</accession>
<dbReference type="eggNOG" id="COG5516">
    <property type="taxonomic scope" value="Bacteria"/>
</dbReference>
<evidence type="ECO:0000256" key="1">
    <source>
        <dbReference type="SAM" id="MobiDB-lite"/>
    </source>
</evidence>
<feature type="region of interest" description="Disordered" evidence="1">
    <location>
        <begin position="161"/>
        <end position="183"/>
    </location>
</feature>
<dbReference type="RefSeq" id="WP_012854002.1">
    <property type="nucleotide sequence ID" value="NC_013510.1"/>
</dbReference>
<dbReference type="InterPro" id="IPR023286">
    <property type="entry name" value="ABATE_dom_sf"/>
</dbReference>
<proteinExistence type="predicted"/>
<organism evidence="3 4">
    <name type="scientific">Thermomonospora curvata (strain ATCC 19995 / DSM 43183 / JCM 3096 / KCTC 9072 / NBRC 15933 / NCIMB 10081 / Henssen B9)</name>
    <dbReference type="NCBI Taxonomy" id="471852"/>
    <lineage>
        <taxon>Bacteria</taxon>
        <taxon>Bacillati</taxon>
        <taxon>Actinomycetota</taxon>
        <taxon>Actinomycetes</taxon>
        <taxon>Streptosporangiales</taxon>
        <taxon>Thermomonosporaceae</taxon>
        <taxon>Thermomonospora</taxon>
    </lineage>
</organism>
<dbReference type="STRING" id="471852.Tcur_3685"/>
<dbReference type="AlphaFoldDB" id="D1ACF9"/>
<evidence type="ECO:0000259" key="2">
    <source>
        <dbReference type="Pfam" id="PF11706"/>
    </source>
</evidence>
<dbReference type="HOGENOM" id="CLU_087298_1_0_11"/>
<feature type="compositionally biased region" description="Basic and acidic residues" evidence="1">
    <location>
        <begin position="161"/>
        <end position="170"/>
    </location>
</feature>
<feature type="domain" description="Zinc finger CGNR" evidence="2">
    <location>
        <begin position="132"/>
        <end position="165"/>
    </location>
</feature>
<evidence type="ECO:0000313" key="4">
    <source>
        <dbReference type="Proteomes" id="UP000001918"/>
    </source>
</evidence>
<dbReference type="SUPFAM" id="SSF160904">
    <property type="entry name" value="Jann2411-like"/>
    <property type="match status" value="1"/>
</dbReference>
<dbReference type="PANTHER" id="PTHR35525:SF3">
    <property type="entry name" value="BLL6575 PROTEIN"/>
    <property type="match status" value="1"/>
</dbReference>